<dbReference type="Gene3D" id="2.50.20.10">
    <property type="entry name" value="Lipoprotein localisation LolA/LolB/LppX"/>
    <property type="match status" value="1"/>
</dbReference>
<dbReference type="GO" id="GO:0044874">
    <property type="term" value="P:lipoprotein localization to outer membrane"/>
    <property type="evidence" value="ECO:0007669"/>
    <property type="project" value="UniProtKB-UniRule"/>
</dbReference>
<dbReference type="RefSeq" id="WP_094825479.1">
    <property type="nucleotide sequence ID" value="NZ_NEVL01000002.1"/>
</dbReference>
<comment type="subunit">
    <text evidence="3 10">Monomer.</text>
</comment>
<keyword evidence="5 10" id="KW-0813">Transport</keyword>
<dbReference type="Pfam" id="PF03548">
    <property type="entry name" value="LolA"/>
    <property type="match status" value="1"/>
</dbReference>
<evidence type="ECO:0000256" key="3">
    <source>
        <dbReference type="ARBA" id="ARBA00011245"/>
    </source>
</evidence>
<dbReference type="GO" id="GO:0030288">
    <property type="term" value="C:outer membrane-bounded periplasmic space"/>
    <property type="evidence" value="ECO:0007669"/>
    <property type="project" value="TreeGrafter"/>
</dbReference>
<feature type="signal peptide" evidence="10">
    <location>
        <begin position="1"/>
        <end position="32"/>
    </location>
</feature>
<dbReference type="Proteomes" id="UP000216354">
    <property type="component" value="Unassembled WGS sequence"/>
</dbReference>
<dbReference type="InterPro" id="IPR029046">
    <property type="entry name" value="LolA/LolB/LppX"/>
</dbReference>
<evidence type="ECO:0000256" key="1">
    <source>
        <dbReference type="ARBA" id="ARBA00004418"/>
    </source>
</evidence>
<sequence length="217" mass="23121" precursor="true">MRNRLSAALRGTRLGLAALLASAALLPGLSLAADAQAQLRAFVDTVKSATGNFTQSTVGAQGRTQPAQSGTFAFQRPGKFRWGVQRPYEQLIVSDGKQVYQYDPDLAQVTERKVDQAIGTSPAAILFGSGNLEQAFNVAPLPDRDGMQWLRAKPRNADAGFSQVDIGLKDNLPARVELLDSFGQTTRVELSGIAANAAIGAETFQFSAPKGVDVVKM</sequence>
<keyword evidence="8 10" id="KW-0653">Protein transport</keyword>
<keyword evidence="9 10" id="KW-0143">Chaperone</keyword>
<dbReference type="OrthoDB" id="9787361at2"/>
<comment type="subcellular location">
    <subcellularLocation>
        <location evidence="1 10">Periplasm</location>
    </subcellularLocation>
</comment>
<dbReference type="PANTHER" id="PTHR35869">
    <property type="entry name" value="OUTER-MEMBRANE LIPOPROTEIN CARRIER PROTEIN"/>
    <property type="match status" value="1"/>
</dbReference>
<evidence type="ECO:0000313" key="12">
    <source>
        <dbReference type="EMBL" id="OZI65327.1"/>
    </source>
</evidence>
<dbReference type="EMBL" id="NEVR01000002">
    <property type="protein sequence ID" value="OZI65327.1"/>
    <property type="molecule type" value="Genomic_DNA"/>
</dbReference>
<dbReference type="NCBIfam" id="NF000661">
    <property type="entry name" value="PRK00031.1-3"/>
    <property type="match status" value="1"/>
</dbReference>
<dbReference type="GO" id="GO:0042953">
    <property type="term" value="P:lipoprotein transport"/>
    <property type="evidence" value="ECO:0007669"/>
    <property type="project" value="InterPro"/>
</dbReference>
<dbReference type="AlphaFoldDB" id="A0A261SNZ3"/>
<dbReference type="EMBL" id="NEVL01000002">
    <property type="protein sequence ID" value="OZI39104.1"/>
    <property type="molecule type" value="Genomic_DNA"/>
</dbReference>
<dbReference type="InterPro" id="IPR004564">
    <property type="entry name" value="OM_lipoprot_carrier_LolA-like"/>
</dbReference>
<evidence type="ECO:0000256" key="6">
    <source>
        <dbReference type="ARBA" id="ARBA00022729"/>
    </source>
</evidence>
<dbReference type="PANTHER" id="PTHR35869:SF1">
    <property type="entry name" value="OUTER-MEMBRANE LIPOPROTEIN CARRIER PROTEIN"/>
    <property type="match status" value="1"/>
</dbReference>
<dbReference type="SUPFAM" id="SSF89392">
    <property type="entry name" value="Prokaryotic lipoproteins and lipoprotein localization factors"/>
    <property type="match status" value="1"/>
</dbReference>
<keyword evidence="6 10" id="KW-0732">Signal</keyword>
<comment type="similarity">
    <text evidence="2 10">Belongs to the LolA family.</text>
</comment>
<evidence type="ECO:0000256" key="2">
    <source>
        <dbReference type="ARBA" id="ARBA00007615"/>
    </source>
</evidence>
<evidence type="ECO:0000313" key="14">
    <source>
        <dbReference type="Proteomes" id="UP000217005"/>
    </source>
</evidence>
<keyword evidence="11" id="KW-0449">Lipoprotein</keyword>
<dbReference type="InterPro" id="IPR018323">
    <property type="entry name" value="OM_lipoprot_carrier_LolA_Pbac"/>
</dbReference>
<organism evidence="11 14">
    <name type="scientific">Bordetella genomosp. 1</name>
    <dbReference type="NCBI Taxonomy" id="1395607"/>
    <lineage>
        <taxon>Bacteria</taxon>
        <taxon>Pseudomonadati</taxon>
        <taxon>Pseudomonadota</taxon>
        <taxon>Betaproteobacteria</taxon>
        <taxon>Burkholderiales</taxon>
        <taxon>Alcaligenaceae</taxon>
        <taxon>Bordetella</taxon>
    </lineage>
</organism>
<evidence type="ECO:0000256" key="10">
    <source>
        <dbReference type="HAMAP-Rule" id="MF_00240"/>
    </source>
</evidence>
<evidence type="ECO:0000313" key="11">
    <source>
        <dbReference type="EMBL" id="OZI39104.1"/>
    </source>
</evidence>
<dbReference type="HAMAP" id="MF_00240">
    <property type="entry name" value="LolA"/>
    <property type="match status" value="1"/>
</dbReference>
<name>A0A261SNZ3_9BORD</name>
<evidence type="ECO:0000313" key="13">
    <source>
        <dbReference type="Proteomes" id="UP000216354"/>
    </source>
</evidence>
<evidence type="ECO:0000256" key="7">
    <source>
        <dbReference type="ARBA" id="ARBA00022764"/>
    </source>
</evidence>
<evidence type="ECO:0000256" key="8">
    <source>
        <dbReference type="ARBA" id="ARBA00022927"/>
    </source>
</evidence>
<keyword evidence="7 10" id="KW-0574">Periplasm</keyword>
<protein>
    <recommendedName>
        <fullName evidence="4 10">Outer-membrane lipoprotein carrier protein</fullName>
    </recommendedName>
</protein>
<comment type="caution">
    <text evidence="11">The sequence shown here is derived from an EMBL/GenBank/DDBJ whole genome shotgun (WGS) entry which is preliminary data.</text>
</comment>
<proteinExistence type="inferred from homology"/>
<keyword evidence="13" id="KW-1185">Reference proteome</keyword>
<reference evidence="11 14" key="1">
    <citation type="submission" date="2017-05" db="EMBL/GenBank/DDBJ databases">
        <title>Complete and WGS of Bordetella genogroups.</title>
        <authorList>
            <person name="Spilker T."/>
            <person name="LiPuma J."/>
        </authorList>
    </citation>
    <scope>NUCLEOTIDE SEQUENCE [LARGE SCALE GENOMIC DNA]</scope>
    <source>
        <strain evidence="11 14">AU17610</strain>
    </source>
</reference>
<evidence type="ECO:0000256" key="5">
    <source>
        <dbReference type="ARBA" id="ARBA00022448"/>
    </source>
</evidence>
<dbReference type="Proteomes" id="UP000217005">
    <property type="component" value="Unassembled WGS sequence"/>
</dbReference>
<evidence type="ECO:0000256" key="4">
    <source>
        <dbReference type="ARBA" id="ARBA00014035"/>
    </source>
</evidence>
<reference evidence="12 13" key="2">
    <citation type="submission" date="2017-05" db="EMBL/GenBank/DDBJ databases">
        <title>Complete and WGS of Bordetella genogroups.</title>
        <authorList>
            <person name="Spilker T."/>
            <person name="Lipuma J."/>
        </authorList>
    </citation>
    <scope>NUCLEOTIDE SEQUENCE [LARGE SCALE GENOMIC DNA]</scope>
    <source>
        <strain evidence="12 13">AU9795</strain>
    </source>
</reference>
<accession>A0A261SNZ3</accession>
<dbReference type="CDD" id="cd16325">
    <property type="entry name" value="LolA"/>
    <property type="match status" value="1"/>
</dbReference>
<evidence type="ECO:0000256" key="9">
    <source>
        <dbReference type="ARBA" id="ARBA00023186"/>
    </source>
</evidence>
<dbReference type="NCBIfam" id="TIGR00547">
    <property type="entry name" value="lolA"/>
    <property type="match status" value="1"/>
</dbReference>
<gene>
    <name evidence="10" type="primary">lolA</name>
    <name evidence="12" type="ORF">CAL27_09800</name>
    <name evidence="11" type="ORF">CEG14_06125</name>
</gene>
<comment type="function">
    <text evidence="10">Participates in the translocation of lipoproteins from the inner membrane to the outer membrane. Only forms a complex with a lipoprotein if the residue after the N-terminal Cys is not an aspartate (The Asp acts as a targeting signal to indicate that the lipoprotein should stay in the inner membrane).</text>
</comment>
<feature type="chain" id="PRO_5013416657" description="Outer-membrane lipoprotein carrier protein" evidence="10">
    <location>
        <begin position="33"/>
        <end position="217"/>
    </location>
</feature>